<comment type="cofactor">
    <cofactor evidence="1">
        <name>FAD</name>
        <dbReference type="ChEBI" id="CHEBI:57692"/>
    </cofactor>
</comment>
<evidence type="ECO:0000313" key="8">
    <source>
        <dbReference type="EMBL" id="KFA59959.1"/>
    </source>
</evidence>
<dbReference type="Pfam" id="PF01494">
    <property type="entry name" value="FAD_binding_3"/>
    <property type="match status" value="1"/>
</dbReference>
<evidence type="ECO:0000313" key="9">
    <source>
        <dbReference type="Proteomes" id="UP000028524"/>
    </source>
</evidence>
<dbReference type="InParanoid" id="A0A084Q7M4"/>
<evidence type="ECO:0000256" key="3">
    <source>
        <dbReference type="ARBA" id="ARBA00022630"/>
    </source>
</evidence>
<feature type="domain" description="FAD-binding" evidence="7">
    <location>
        <begin position="7"/>
        <end position="338"/>
    </location>
</feature>
<protein>
    <recommendedName>
        <fullName evidence="7">FAD-binding domain-containing protein</fullName>
    </recommendedName>
</protein>
<dbReference type="Proteomes" id="UP000028524">
    <property type="component" value="Unassembled WGS sequence"/>
</dbReference>
<reference evidence="8 9" key="1">
    <citation type="journal article" date="2014" name="BMC Genomics">
        <title>Comparative genome sequencing reveals chemotype-specific gene clusters in the toxigenic black mold Stachybotrys.</title>
        <authorList>
            <person name="Semeiks J."/>
            <person name="Borek D."/>
            <person name="Otwinowski Z."/>
            <person name="Grishin N.V."/>
        </authorList>
    </citation>
    <scope>NUCLEOTIDE SEQUENCE [LARGE SCALE GENOMIC DNA]</scope>
    <source>
        <strain evidence="8 9">IBT 40285</strain>
    </source>
</reference>
<sequence length="441" mass="49299">MGALGFKVIVVGSGPAGLVAAHALHLAGLDFVVLERRPQVAELAGASLVIDPPSMRVLSQFGLLDKLTEHSCEVTRSQSLTKDGYMFKDTDQIKVVKKCHGSGPLIFHRPDLLKVLYEGLPADAKEKVLPNKQVVFIDEAQHSVTVTCVDGSTYTGSMVIGADGVHSMVRRHMRWAALRRNPGAEWDDEFPFEAQYRALWCTMPRQATIPPGEVAETQHQGRSAMFLAGKERSWMFLYEKLPKPTKERVRYSTEEKQAYANTFAEWPIWGTVKVKDIFEPSTAGMANLEEGILKHFSHGRIVLVGDACHKFTPNAGLGLNNGIQDVAALCNNINAAVTDAECGRPNVEALGKAFHRYHEQRGMAVSEDFSHSAMTTRLHAWANTWYYLFGRFFLRPVTEWFIIRFVASQRIRKALVLDYVRGEEPYIGTHAWIHPIKPLKG</sequence>
<dbReference type="GO" id="GO:0004497">
    <property type="term" value="F:monooxygenase activity"/>
    <property type="evidence" value="ECO:0007669"/>
    <property type="project" value="UniProtKB-KW"/>
</dbReference>
<organism evidence="8 9">
    <name type="scientific">Stachybotrys chlorohalonatus (strain IBT 40285)</name>
    <dbReference type="NCBI Taxonomy" id="1283841"/>
    <lineage>
        <taxon>Eukaryota</taxon>
        <taxon>Fungi</taxon>
        <taxon>Dikarya</taxon>
        <taxon>Ascomycota</taxon>
        <taxon>Pezizomycotina</taxon>
        <taxon>Sordariomycetes</taxon>
        <taxon>Hypocreomycetidae</taxon>
        <taxon>Hypocreales</taxon>
        <taxon>Stachybotryaceae</taxon>
        <taxon>Stachybotrys</taxon>
    </lineage>
</organism>
<dbReference type="PRINTS" id="PR00420">
    <property type="entry name" value="RNGMNOXGNASE"/>
</dbReference>
<dbReference type="PANTHER" id="PTHR47356">
    <property type="entry name" value="FAD-DEPENDENT MONOOXYGENASE ASQG-RELATED"/>
    <property type="match status" value="1"/>
</dbReference>
<dbReference type="EMBL" id="KL661952">
    <property type="protein sequence ID" value="KFA59959.1"/>
    <property type="molecule type" value="Genomic_DNA"/>
</dbReference>
<dbReference type="PANTHER" id="PTHR47356:SF2">
    <property type="entry name" value="FAD-BINDING DOMAIN-CONTAINING PROTEIN-RELATED"/>
    <property type="match status" value="1"/>
</dbReference>
<dbReference type="InterPro" id="IPR050562">
    <property type="entry name" value="FAD_mOase_fung"/>
</dbReference>
<evidence type="ECO:0000256" key="1">
    <source>
        <dbReference type="ARBA" id="ARBA00001974"/>
    </source>
</evidence>
<evidence type="ECO:0000256" key="5">
    <source>
        <dbReference type="ARBA" id="ARBA00023002"/>
    </source>
</evidence>
<name>A0A084Q7M4_STAC4</name>
<dbReference type="HOGENOM" id="CLU_009665_12_2_1"/>
<dbReference type="STRING" id="1283841.A0A084Q7M4"/>
<evidence type="ECO:0000259" key="7">
    <source>
        <dbReference type="Pfam" id="PF01494"/>
    </source>
</evidence>
<comment type="similarity">
    <text evidence="2">Belongs to the paxM FAD-dependent monooxygenase family.</text>
</comment>
<keyword evidence="4" id="KW-0274">FAD</keyword>
<dbReference type="Gene3D" id="3.50.50.60">
    <property type="entry name" value="FAD/NAD(P)-binding domain"/>
    <property type="match status" value="1"/>
</dbReference>
<proteinExistence type="inferred from homology"/>
<keyword evidence="6" id="KW-0503">Monooxygenase</keyword>
<keyword evidence="9" id="KW-1185">Reference proteome</keyword>
<accession>A0A084Q7M4</accession>
<dbReference type="SUPFAM" id="SSF51905">
    <property type="entry name" value="FAD/NAD(P)-binding domain"/>
    <property type="match status" value="1"/>
</dbReference>
<dbReference type="InterPro" id="IPR002938">
    <property type="entry name" value="FAD-bd"/>
</dbReference>
<keyword evidence="3" id="KW-0285">Flavoprotein</keyword>
<gene>
    <name evidence="8" type="ORF">S40285_07948</name>
</gene>
<evidence type="ECO:0000256" key="4">
    <source>
        <dbReference type="ARBA" id="ARBA00022827"/>
    </source>
</evidence>
<dbReference type="AlphaFoldDB" id="A0A084Q7M4"/>
<evidence type="ECO:0000256" key="6">
    <source>
        <dbReference type="ARBA" id="ARBA00023033"/>
    </source>
</evidence>
<keyword evidence="5" id="KW-0560">Oxidoreductase</keyword>
<dbReference type="GO" id="GO:0071949">
    <property type="term" value="F:FAD binding"/>
    <property type="evidence" value="ECO:0007669"/>
    <property type="project" value="InterPro"/>
</dbReference>
<evidence type="ECO:0000256" key="2">
    <source>
        <dbReference type="ARBA" id="ARBA00007992"/>
    </source>
</evidence>
<dbReference type="InterPro" id="IPR036188">
    <property type="entry name" value="FAD/NAD-bd_sf"/>
</dbReference>
<dbReference type="OrthoDB" id="2431938at2759"/>
<dbReference type="OMA" id="YKFRDST"/>